<reference evidence="1" key="1">
    <citation type="submission" date="2019-08" db="EMBL/GenBank/DDBJ databases">
        <authorList>
            <person name="Kucharzyk K."/>
            <person name="Murdoch R.W."/>
            <person name="Higgins S."/>
            <person name="Loffler F."/>
        </authorList>
    </citation>
    <scope>NUCLEOTIDE SEQUENCE</scope>
</reference>
<protein>
    <submittedName>
        <fullName evidence="1">Uncharacterized protein</fullName>
    </submittedName>
</protein>
<comment type="caution">
    <text evidence="1">The sequence shown here is derived from an EMBL/GenBank/DDBJ whole genome shotgun (WGS) entry which is preliminary data.</text>
</comment>
<dbReference type="EMBL" id="VSSQ01075670">
    <property type="protein sequence ID" value="MPN26217.1"/>
    <property type="molecule type" value="Genomic_DNA"/>
</dbReference>
<gene>
    <name evidence="1" type="ORF">SDC9_173641</name>
</gene>
<name>A0A645GH00_9ZZZZ</name>
<dbReference type="AlphaFoldDB" id="A0A645GH00"/>
<evidence type="ECO:0000313" key="1">
    <source>
        <dbReference type="EMBL" id="MPN26217.1"/>
    </source>
</evidence>
<proteinExistence type="predicted"/>
<organism evidence="1">
    <name type="scientific">bioreactor metagenome</name>
    <dbReference type="NCBI Taxonomy" id="1076179"/>
    <lineage>
        <taxon>unclassified sequences</taxon>
        <taxon>metagenomes</taxon>
        <taxon>ecological metagenomes</taxon>
    </lineage>
</organism>
<accession>A0A645GH00</accession>
<sequence length="79" mass="8987">MDTGLNSTFYSRWYVMANNEMGRTINDTSGLNDTRDYADFDAKDKNLVSDAYIKYNKFLGSKNSVTFGRFGQDLGATKY</sequence>